<reference evidence="1" key="1">
    <citation type="submission" date="2023-04" db="EMBL/GenBank/DDBJ databases">
        <title>Chromosome-level genome of Chaenocephalus aceratus.</title>
        <authorList>
            <person name="Park H."/>
        </authorList>
    </citation>
    <scope>NUCLEOTIDE SEQUENCE</scope>
    <source>
        <strain evidence="1">DE</strain>
        <tissue evidence="1">Muscle</tissue>
    </source>
</reference>
<dbReference type="GO" id="GO:0006642">
    <property type="term" value="P:triglyceride mobilization"/>
    <property type="evidence" value="ECO:0007669"/>
    <property type="project" value="TreeGrafter"/>
</dbReference>
<dbReference type="PANTHER" id="PTHR13769:SF6">
    <property type="entry name" value="APOLIPOPROTEIN B-100"/>
    <property type="match status" value="1"/>
</dbReference>
<dbReference type="GO" id="GO:0034361">
    <property type="term" value="C:very-low-density lipoprotein particle"/>
    <property type="evidence" value="ECO:0007669"/>
    <property type="project" value="TreeGrafter"/>
</dbReference>
<name>A0AAD9C4G6_DISEL</name>
<evidence type="ECO:0000313" key="2">
    <source>
        <dbReference type="Proteomes" id="UP001228049"/>
    </source>
</evidence>
<gene>
    <name evidence="1" type="ORF">KUDE01_019678</name>
</gene>
<dbReference type="GO" id="GO:0030301">
    <property type="term" value="P:cholesterol transport"/>
    <property type="evidence" value="ECO:0007669"/>
    <property type="project" value="TreeGrafter"/>
</dbReference>
<keyword evidence="2" id="KW-1185">Reference proteome</keyword>
<dbReference type="GO" id="GO:0050750">
    <property type="term" value="F:low-density lipoprotein particle receptor binding"/>
    <property type="evidence" value="ECO:0007669"/>
    <property type="project" value="TreeGrafter"/>
</dbReference>
<dbReference type="EMBL" id="JASDAP010000011">
    <property type="protein sequence ID" value="KAK1894219.1"/>
    <property type="molecule type" value="Genomic_DNA"/>
</dbReference>
<accession>A0AAD9C4G6</accession>
<organism evidence="1 2">
    <name type="scientific">Dissostichus eleginoides</name>
    <name type="common">Patagonian toothfish</name>
    <name type="synonym">Dissostichus amissus</name>
    <dbReference type="NCBI Taxonomy" id="100907"/>
    <lineage>
        <taxon>Eukaryota</taxon>
        <taxon>Metazoa</taxon>
        <taxon>Chordata</taxon>
        <taxon>Craniata</taxon>
        <taxon>Vertebrata</taxon>
        <taxon>Euteleostomi</taxon>
        <taxon>Actinopterygii</taxon>
        <taxon>Neopterygii</taxon>
        <taxon>Teleostei</taxon>
        <taxon>Neoteleostei</taxon>
        <taxon>Acanthomorphata</taxon>
        <taxon>Eupercaria</taxon>
        <taxon>Perciformes</taxon>
        <taxon>Notothenioidei</taxon>
        <taxon>Nototheniidae</taxon>
        <taxon>Dissostichus</taxon>
    </lineage>
</organism>
<evidence type="ECO:0000313" key="1">
    <source>
        <dbReference type="EMBL" id="KAK1894219.1"/>
    </source>
</evidence>
<dbReference type="Proteomes" id="UP001228049">
    <property type="component" value="Unassembled WGS sequence"/>
</dbReference>
<dbReference type="GO" id="GO:0042632">
    <property type="term" value="P:cholesterol homeostasis"/>
    <property type="evidence" value="ECO:0007669"/>
    <property type="project" value="TreeGrafter"/>
</dbReference>
<proteinExistence type="predicted"/>
<dbReference type="GO" id="GO:0034359">
    <property type="term" value="C:mature chylomicron"/>
    <property type="evidence" value="ECO:0007669"/>
    <property type="project" value="TreeGrafter"/>
</dbReference>
<dbReference type="PANTHER" id="PTHR13769">
    <property type="entry name" value="APOLIPOPROTEIN B"/>
    <property type="match status" value="1"/>
</dbReference>
<dbReference type="GO" id="GO:0120020">
    <property type="term" value="F:cholesterol transfer activity"/>
    <property type="evidence" value="ECO:0007669"/>
    <property type="project" value="TreeGrafter"/>
</dbReference>
<dbReference type="GO" id="GO:0042953">
    <property type="term" value="P:lipoprotein transport"/>
    <property type="evidence" value="ECO:0007669"/>
    <property type="project" value="TreeGrafter"/>
</dbReference>
<dbReference type="GO" id="GO:0034362">
    <property type="term" value="C:low-density lipoprotein particle"/>
    <property type="evidence" value="ECO:0007669"/>
    <property type="project" value="TreeGrafter"/>
</dbReference>
<comment type="caution">
    <text evidence="1">The sequence shown here is derived from an EMBL/GenBank/DDBJ whole genome shotgun (WGS) entry which is preliminary data.</text>
</comment>
<protein>
    <submittedName>
        <fullName evidence="1">Apolipoprotein B</fullName>
    </submittedName>
</protein>
<dbReference type="InterPro" id="IPR052418">
    <property type="entry name" value="Apolipoprotein_B"/>
</dbReference>
<sequence>MILQMSWNFDFFHNVIEGTKDRIPAMTDAVLKFFNKYHTYHFGFDVNRGGMKLKNTVSNVIERAYHEMPLSFNTLHNSIKHLADQLEGMYRKASESLNSLSVQDVIDRLSLEARQVLKYGEDHIHVLLDKVAQSLSDIKFTLPGSQEELSSLEMLQQACSSVSRATDRALLRFASLVEKIIRYIREIKCTLPGTDVVVNGKETMDNLMSSTRSVYVQLRHSVHRGFDLLHKTVDDLLQVIAEKAESLIKYLKNENVNIASQVDSIYAEVLHSSNQHTEEANRYVAQYKEHAKMQIQKAYNALSNERVDKDAKEFISILQSHLYRGFNESVNLMRITSQSTAPYIRVSNEKMEFEIPLPFLWKSFSDWPTHSSQ</sequence>
<dbReference type="AlphaFoldDB" id="A0AAD9C4G6"/>